<proteinExistence type="predicted"/>
<evidence type="ECO:0000313" key="2">
    <source>
        <dbReference type="Proteomes" id="UP001239111"/>
    </source>
</evidence>
<gene>
    <name evidence="1" type="ORF">QAD02_023998</name>
</gene>
<dbReference type="EMBL" id="CM056741">
    <property type="protein sequence ID" value="KAJ8688203.1"/>
    <property type="molecule type" value="Genomic_DNA"/>
</dbReference>
<organism evidence="1 2">
    <name type="scientific">Eretmocerus hayati</name>
    <dbReference type="NCBI Taxonomy" id="131215"/>
    <lineage>
        <taxon>Eukaryota</taxon>
        <taxon>Metazoa</taxon>
        <taxon>Ecdysozoa</taxon>
        <taxon>Arthropoda</taxon>
        <taxon>Hexapoda</taxon>
        <taxon>Insecta</taxon>
        <taxon>Pterygota</taxon>
        <taxon>Neoptera</taxon>
        <taxon>Endopterygota</taxon>
        <taxon>Hymenoptera</taxon>
        <taxon>Apocrita</taxon>
        <taxon>Proctotrupomorpha</taxon>
        <taxon>Chalcidoidea</taxon>
        <taxon>Aphelinidae</taxon>
        <taxon>Aphelininae</taxon>
        <taxon>Eretmocerus</taxon>
    </lineage>
</organism>
<reference evidence="1" key="1">
    <citation type="submission" date="2023-04" db="EMBL/GenBank/DDBJ databases">
        <title>A chromosome-level genome assembly of the parasitoid wasp Eretmocerus hayati.</title>
        <authorList>
            <person name="Zhong Y."/>
            <person name="Liu S."/>
            <person name="Liu Y."/>
        </authorList>
    </citation>
    <scope>NUCLEOTIDE SEQUENCE</scope>
    <source>
        <strain evidence="1">ZJU_SS_LIU_2023</strain>
    </source>
</reference>
<accession>A0ACC2PYJ7</accession>
<dbReference type="Proteomes" id="UP001239111">
    <property type="component" value="Chromosome 1"/>
</dbReference>
<protein>
    <submittedName>
        <fullName evidence="1">Uncharacterized protein</fullName>
    </submittedName>
</protein>
<comment type="caution">
    <text evidence="1">The sequence shown here is derived from an EMBL/GenBank/DDBJ whole genome shotgun (WGS) entry which is preliminary data.</text>
</comment>
<keyword evidence="2" id="KW-1185">Reference proteome</keyword>
<name>A0ACC2PYJ7_9HYME</name>
<sequence length="367" mass="42399">MEVGRLIDRSPIFEWILDNSCIESCKKVGDRVSSPLIRNESVDGAELKWRLYFYPRGRVEDQSNNVPVMLMSNNQGKVEMKMEIAIVQNGVPLHYYDFGKKKDIFHHSGWERGERYLKKNLIMNEATGLLINDNLTVQCHFILPTFEPDQTKNNQPASIVKEEALNRSRPESVEEQIYPWISRLAGESRREDILEKLMEDEDFGDVKFKVNGRIFRAHEALVASQSPVLAKIISDSKAKQRNFVVIDDTDDRVFREMMRCIYFNRVEKIESYARTLLSAAMKFSMNSLKILCEKTISKSVNSENAMQYLKLADVLGLNDLRKQIIDFIVTNSSNMMDDPSFKMMKEMKSSTMFELIEAMAAKMKPES</sequence>
<evidence type="ECO:0000313" key="1">
    <source>
        <dbReference type="EMBL" id="KAJ8688203.1"/>
    </source>
</evidence>